<comment type="catalytic activity">
    <reaction evidence="6">
        <text>nicotinate beta-D-ribonucleotide + CO2 + diphosphate = quinolinate + 5-phospho-alpha-D-ribose 1-diphosphate + 2 H(+)</text>
        <dbReference type="Rhea" id="RHEA:12733"/>
        <dbReference type="ChEBI" id="CHEBI:15378"/>
        <dbReference type="ChEBI" id="CHEBI:16526"/>
        <dbReference type="ChEBI" id="CHEBI:29959"/>
        <dbReference type="ChEBI" id="CHEBI:33019"/>
        <dbReference type="ChEBI" id="CHEBI:57502"/>
        <dbReference type="ChEBI" id="CHEBI:58017"/>
        <dbReference type="EC" id="2.4.2.19"/>
    </reaction>
</comment>
<dbReference type="OrthoDB" id="9770610at2"/>
<keyword evidence="5" id="KW-0662">Pyridine nucleotide biosynthesis</keyword>
<dbReference type="AlphaFoldDB" id="A0A0K1P5D6"/>
<evidence type="ECO:0000256" key="2">
    <source>
        <dbReference type="ARBA" id="ARBA00013236"/>
    </source>
</evidence>
<dbReference type="UniPathway" id="UPA00253">
    <property type="reaction ID" value="UER00457"/>
</dbReference>
<evidence type="ECO:0000259" key="8">
    <source>
        <dbReference type="Pfam" id="PF02749"/>
    </source>
</evidence>
<dbReference type="RefSeq" id="WP_075048000.1">
    <property type="nucleotide sequence ID" value="NZ_CP012328.1"/>
</dbReference>
<dbReference type="PANTHER" id="PTHR43202">
    <property type="entry name" value="NICOTINATE-NUCLEOTIDE PYROPHOSPHORYLASE"/>
    <property type="match status" value="1"/>
</dbReference>
<dbReference type="SUPFAM" id="SSF51690">
    <property type="entry name" value="Nicotinate/Quinolinate PRTase C-terminal domain-like"/>
    <property type="match status" value="1"/>
</dbReference>
<keyword evidence="9" id="KW-0328">Glycosyltransferase</keyword>
<evidence type="ECO:0000256" key="1">
    <source>
        <dbReference type="ARBA" id="ARBA00004952"/>
    </source>
</evidence>
<evidence type="ECO:0000256" key="7">
    <source>
        <dbReference type="ARBA" id="ARBA00048668"/>
    </source>
</evidence>
<keyword evidence="10" id="KW-1185">Reference proteome</keyword>
<dbReference type="GO" id="GO:0004514">
    <property type="term" value="F:nicotinate-nucleotide diphosphorylase (carboxylating) activity"/>
    <property type="evidence" value="ECO:0007669"/>
    <property type="project" value="UniProtKB-EC"/>
</dbReference>
<dbReference type="InterPro" id="IPR036068">
    <property type="entry name" value="Nicotinate_pribotase-like_C"/>
</dbReference>
<evidence type="ECO:0000256" key="3">
    <source>
        <dbReference type="ARBA" id="ARBA00022553"/>
    </source>
</evidence>
<dbReference type="PATRIC" id="fig|216946.3.peg.146"/>
<keyword evidence="4" id="KW-0436">Ligase</keyword>
<dbReference type="EC" id="6.3.4.21" evidence="2"/>
<dbReference type="InterPro" id="IPR022412">
    <property type="entry name" value="Quinolinate_PRibosylTrfase_N"/>
</dbReference>
<dbReference type="Pfam" id="PF02749">
    <property type="entry name" value="QRPTase_N"/>
    <property type="match status" value="1"/>
</dbReference>
<dbReference type="PIRSF" id="PIRSF000484">
    <property type="entry name" value="NAPRT"/>
    <property type="match status" value="1"/>
</dbReference>
<dbReference type="InterPro" id="IPR037128">
    <property type="entry name" value="Quinolinate_PRibosylTase_N_sf"/>
</dbReference>
<dbReference type="Gene3D" id="3.90.1170.20">
    <property type="entry name" value="Quinolinate phosphoribosyl transferase, N-terminal domain"/>
    <property type="match status" value="1"/>
</dbReference>
<sequence length="351" mass="39880">MKNSINKINFHFDERIKSDFYTADYFVKTRNIINNQLKDSTFTMQWFQRQKDVFFCGSEIIKKLLEFKGSKDIIFEYLEEGSIIQPFEPVLRITGKYKDFCDLEGLIDGILSRSTTVANNAHKIKLAANNKQVINMNDRMDIYLNQQIDGYSSFVAGLSNLVTPASFEYLGIKPNLKGTMPHSLIAAFNGDITLAAKSYLNQYPDNNLVVLVDYNNDVINDSIKVCNELKDKVYAVRIDTSANLIDKSLELLDINNEELYGVNVTLVKLLRDALDFNGFNNVKIVASSGFDENKIAEFESKNSMVDIYGVGEALTKNKINFTGDVVKVNGLEQAKFGRKFIESFRLKSIKY</sequence>
<dbReference type="GO" id="GO:0004516">
    <property type="term" value="F:nicotinate phosphoribosyltransferase activity"/>
    <property type="evidence" value="ECO:0007669"/>
    <property type="project" value="UniProtKB-EC"/>
</dbReference>
<evidence type="ECO:0000256" key="6">
    <source>
        <dbReference type="ARBA" id="ARBA00047445"/>
    </source>
</evidence>
<organism evidence="9 10">
    <name type="scientific">Spiroplasma turonicum</name>
    <dbReference type="NCBI Taxonomy" id="216946"/>
    <lineage>
        <taxon>Bacteria</taxon>
        <taxon>Bacillati</taxon>
        <taxon>Mycoplasmatota</taxon>
        <taxon>Mollicutes</taxon>
        <taxon>Entomoplasmatales</taxon>
        <taxon>Spiroplasmataceae</taxon>
        <taxon>Spiroplasma</taxon>
    </lineage>
</organism>
<comment type="pathway">
    <text evidence="1">Cofactor biosynthesis; NAD(+) biosynthesis; nicotinate D-ribonucleotide from nicotinate: step 1/1.</text>
</comment>
<evidence type="ECO:0000313" key="10">
    <source>
        <dbReference type="Proteomes" id="UP000067243"/>
    </source>
</evidence>
<dbReference type="STRING" id="216946.STURO_v1c01460"/>
<proteinExistence type="predicted"/>
<evidence type="ECO:0000256" key="5">
    <source>
        <dbReference type="ARBA" id="ARBA00022642"/>
    </source>
</evidence>
<dbReference type="InterPro" id="IPR013785">
    <property type="entry name" value="Aldolase_TIM"/>
</dbReference>
<dbReference type="Proteomes" id="UP000067243">
    <property type="component" value="Chromosome"/>
</dbReference>
<feature type="domain" description="Quinolinate phosphoribosyl transferase N-terminal" evidence="8">
    <location>
        <begin position="36"/>
        <end position="114"/>
    </location>
</feature>
<reference evidence="9 10" key="1">
    <citation type="journal article" date="2015" name="Genome Announc.">
        <title>Complete Genome Sequence of Spiroplasma turonicum Strain Tab4cT, a Parasite of a Horse Fly, Haematopota sp. (Diptera: Tabanidae).</title>
        <authorList>
            <person name="Davis R.E."/>
            <person name="Shao J."/>
            <person name="Zhao Y."/>
            <person name="Gasparich G.E."/>
            <person name="Gaynor B.J."/>
            <person name="Donofrio N."/>
        </authorList>
    </citation>
    <scope>NUCLEOTIDE SEQUENCE [LARGE SCALE GENOMIC DNA]</scope>
    <source>
        <strain evidence="9 10">Tab4c</strain>
    </source>
</reference>
<comment type="catalytic activity">
    <reaction evidence="7">
        <text>5-phospho-alpha-D-ribose 1-diphosphate + nicotinate + ATP + H2O = nicotinate beta-D-ribonucleotide + ADP + phosphate + diphosphate</text>
        <dbReference type="Rhea" id="RHEA:36163"/>
        <dbReference type="ChEBI" id="CHEBI:15377"/>
        <dbReference type="ChEBI" id="CHEBI:30616"/>
        <dbReference type="ChEBI" id="CHEBI:32544"/>
        <dbReference type="ChEBI" id="CHEBI:33019"/>
        <dbReference type="ChEBI" id="CHEBI:43474"/>
        <dbReference type="ChEBI" id="CHEBI:57502"/>
        <dbReference type="ChEBI" id="CHEBI:58017"/>
        <dbReference type="ChEBI" id="CHEBI:456216"/>
        <dbReference type="EC" id="6.3.4.21"/>
    </reaction>
</comment>
<dbReference type="NCBIfam" id="NF005529">
    <property type="entry name" value="PRK07188.1"/>
    <property type="match status" value="1"/>
</dbReference>
<evidence type="ECO:0000256" key="4">
    <source>
        <dbReference type="ARBA" id="ARBA00022598"/>
    </source>
</evidence>
<dbReference type="SUPFAM" id="SSF54675">
    <property type="entry name" value="Nicotinate/Quinolinate PRTase N-terminal domain-like"/>
    <property type="match status" value="1"/>
</dbReference>
<gene>
    <name evidence="9" type="primary">pncB</name>
    <name evidence="9" type="ORF">STURON_00148</name>
</gene>
<dbReference type="Gene3D" id="3.20.20.70">
    <property type="entry name" value="Aldolase class I"/>
    <property type="match status" value="1"/>
</dbReference>
<accession>A0A0K1P5D6</accession>
<name>A0A0K1P5D6_9MOLU</name>
<dbReference type="EMBL" id="CP012328">
    <property type="protein sequence ID" value="AKU79394.1"/>
    <property type="molecule type" value="Genomic_DNA"/>
</dbReference>
<evidence type="ECO:0000313" key="9">
    <source>
        <dbReference type="EMBL" id="AKU79394.1"/>
    </source>
</evidence>
<dbReference type="GO" id="GO:0009435">
    <property type="term" value="P:NAD+ biosynthetic process"/>
    <property type="evidence" value="ECO:0007669"/>
    <property type="project" value="UniProtKB-UniPathway"/>
</dbReference>
<dbReference type="InterPro" id="IPR007229">
    <property type="entry name" value="Nic_PRibTrfase-Fam"/>
</dbReference>
<dbReference type="InterPro" id="IPR053190">
    <property type="entry name" value="NAPRTase-like"/>
</dbReference>
<protein>
    <recommendedName>
        <fullName evidence="2">nicotinate phosphoribosyltransferase</fullName>
        <ecNumber evidence="2">6.3.4.21</ecNumber>
    </recommendedName>
</protein>
<keyword evidence="3" id="KW-0597">Phosphoprotein</keyword>
<keyword evidence="9" id="KW-0808">Transferase</keyword>
<dbReference type="KEGG" id="stur:STURON_00148"/>
<dbReference type="PANTHER" id="PTHR43202:SF1">
    <property type="entry name" value="NICOTINATE PHOSPHORIBOSYLTRANSFERASE"/>
    <property type="match status" value="1"/>
</dbReference>